<feature type="domain" description="IgGFc-binding protein N-terminal" evidence="2">
    <location>
        <begin position="174"/>
        <end position="466"/>
    </location>
</feature>
<accession>A0A7I5E9B2</accession>
<dbReference type="WBParaSite" id="HCON_00082220-00001">
    <property type="protein sequence ID" value="HCON_00082220-00001"/>
    <property type="gene ID" value="HCON_00082220"/>
</dbReference>
<protein>
    <submittedName>
        <fullName evidence="4">IgGFc_binding domain-containing protein</fullName>
    </submittedName>
</protein>
<dbReference type="PANTHER" id="PTHR46534">
    <property type="entry name" value="IGGFC_BINDING DOMAIN-CONTAINING PROTEIN"/>
    <property type="match status" value="1"/>
</dbReference>
<dbReference type="OMA" id="DIGEFMV"/>
<feature type="chain" id="PRO_5029441957" evidence="1">
    <location>
        <begin position="27"/>
        <end position="487"/>
    </location>
</feature>
<sequence>MCTGSLSKTMVLRLLLPFLLAIDVAAEPSIGIRHGRISDLPRHLQLAKMNAVPLSAAATTIAQGTSFVYSYLNSHLNAKDTSYTENLALSITNPTDQIASVTITSSYANFTTINTIVGGGEVKTVAITPADIQTDYMDQYLQYAVIETKVLFVDSNVTISLIASNSLTAGGGEDKFVVLPICQLGLEYHVVGDESSHVFQSYQSTNIITIIATQDQTTVQMNYLYTAPTVLNRGEQLTIATYYTQTTVAVTSDKPVAVISGSVCGYGYYNPSHCSYEVLMLAPSSNWAKDAAYYKFQPEDIGEFMVLFEKENTVVYIDEVQVDGGPFGHDSYLIVGTRTGSYVRANGPIYVVAVGSSNSQNQGAPFFANVPSSSSFSQGPFIFSVAPTLDEQLNLQHFIRVICSSLECIGTVKVDNYVPNGLLFTRMGRSNSYFVDVAVKGGKHTVSFVGADTPWAPITFGVTVYGYGLNRGYAFTPGLSYQANGIC</sequence>
<keyword evidence="1" id="KW-0732">Signal</keyword>
<organism evidence="3 4">
    <name type="scientific">Haemonchus contortus</name>
    <name type="common">Barber pole worm</name>
    <dbReference type="NCBI Taxonomy" id="6289"/>
    <lineage>
        <taxon>Eukaryota</taxon>
        <taxon>Metazoa</taxon>
        <taxon>Ecdysozoa</taxon>
        <taxon>Nematoda</taxon>
        <taxon>Chromadorea</taxon>
        <taxon>Rhabditida</taxon>
        <taxon>Rhabditina</taxon>
        <taxon>Rhabditomorpha</taxon>
        <taxon>Strongyloidea</taxon>
        <taxon>Trichostrongylidae</taxon>
        <taxon>Haemonchus</taxon>
    </lineage>
</organism>
<feature type="signal peptide" evidence="1">
    <location>
        <begin position="1"/>
        <end position="26"/>
    </location>
</feature>
<dbReference type="OrthoDB" id="5827517at2759"/>
<keyword evidence="3" id="KW-1185">Reference proteome</keyword>
<evidence type="ECO:0000313" key="3">
    <source>
        <dbReference type="Proteomes" id="UP000025227"/>
    </source>
</evidence>
<proteinExistence type="predicted"/>
<dbReference type="Pfam" id="PF17517">
    <property type="entry name" value="IgGFc_binding"/>
    <property type="match status" value="1"/>
</dbReference>
<evidence type="ECO:0000313" key="4">
    <source>
        <dbReference type="WBParaSite" id="HCON_00082220-00001"/>
    </source>
</evidence>
<dbReference type="PANTHER" id="PTHR46534:SF1">
    <property type="entry name" value="IGGFC-BINDING PROTEIN N-TERMINAL DOMAIN-CONTAINING PROTEIN"/>
    <property type="match status" value="1"/>
</dbReference>
<name>A0A7I5E9B2_HAECO</name>
<dbReference type="InterPro" id="IPR035234">
    <property type="entry name" value="IgGFc-bd_N"/>
</dbReference>
<dbReference type="Proteomes" id="UP000025227">
    <property type="component" value="Unplaced"/>
</dbReference>
<evidence type="ECO:0000259" key="2">
    <source>
        <dbReference type="Pfam" id="PF17517"/>
    </source>
</evidence>
<dbReference type="AlphaFoldDB" id="A0A7I5E9B2"/>
<evidence type="ECO:0000256" key="1">
    <source>
        <dbReference type="SAM" id="SignalP"/>
    </source>
</evidence>
<reference evidence="4" key="1">
    <citation type="submission" date="2020-12" db="UniProtKB">
        <authorList>
            <consortium name="WormBaseParasite"/>
        </authorList>
    </citation>
    <scope>IDENTIFICATION</scope>
    <source>
        <strain evidence="4">MHco3</strain>
    </source>
</reference>